<evidence type="ECO:0000313" key="2">
    <source>
        <dbReference type="EMBL" id="KIN98270.1"/>
    </source>
</evidence>
<gene>
    <name evidence="2" type="ORF">M404DRAFT_42078</name>
</gene>
<feature type="non-terminal residue" evidence="2">
    <location>
        <position position="82"/>
    </location>
</feature>
<evidence type="ECO:0000256" key="1">
    <source>
        <dbReference type="SAM" id="MobiDB-lite"/>
    </source>
</evidence>
<dbReference type="AlphaFoldDB" id="A0A0C3NRY0"/>
<evidence type="ECO:0000313" key="3">
    <source>
        <dbReference type="Proteomes" id="UP000054217"/>
    </source>
</evidence>
<dbReference type="Proteomes" id="UP000054217">
    <property type="component" value="Unassembled WGS sequence"/>
</dbReference>
<protein>
    <recommendedName>
        <fullName evidence="4">CsbD-like domain-containing protein</fullName>
    </recommendedName>
</protein>
<organism evidence="2 3">
    <name type="scientific">Pisolithus tinctorius Marx 270</name>
    <dbReference type="NCBI Taxonomy" id="870435"/>
    <lineage>
        <taxon>Eukaryota</taxon>
        <taxon>Fungi</taxon>
        <taxon>Dikarya</taxon>
        <taxon>Basidiomycota</taxon>
        <taxon>Agaricomycotina</taxon>
        <taxon>Agaricomycetes</taxon>
        <taxon>Agaricomycetidae</taxon>
        <taxon>Boletales</taxon>
        <taxon>Sclerodermatineae</taxon>
        <taxon>Pisolithaceae</taxon>
        <taxon>Pisolithus</taxon>
    </lineage>
</organism>
<evidence type="ECO:0008006" key="4">
    <source>
        <dbReference type="Google" id="ProtNLM"/>
    </source>
</evidence>
<feature type="compositionally biased region" description="Basic and acidic residues" evidence="1">
    <location>
        <begin position="57"/>
        <end position="82"/>
    </location>
</feature>
<feature type="region of interest" description="Disordered" evidence="1">
    <location>
        <begin position="1"/>
        <end position="34"/>
    </location>
</feature>
<dbReference type="EMBL" id="KN832017">
    <property type="protein sequence ID" value="KIN98270.1"/>
    <property type="molecule type" value="Genomic_DNA"/>
</dbReference>
<feature type="non-terminal residue" evidence="2">
    <location>
        <position position="1"/>
    </location>
</feature>
<proteinExistence type="predicted"/>
<sequence>AGRNAYTTDRPLGVRPVPEGGVAIGGQPNLDTSQAGITDKIFGKTEKVVGKMTNNPEMHERGELREAGGRAAAEGHARAPHD</sequence>
<reference evidence="3" key="2">
    <citation type="submission" date="2015-01" db="EMBL/GenBank/DDBJ databases">
        <title>Evolutionary Origins and Diversification of the Mycorrhizal Mutualists.</title>
        <authorList>
            <consortium name="DOE Joint Genome Institute"/>
            <consortium name="Mycorrhizal Genomics Consortium"/>
            <person name="Kohler A."/>
            <person name="Kuo A."/>
            <person name="Nagy L.G."/>
            <person name="Floudas D."/>
            <person name="Copeland A."/>
            <person name="Barry K.W."/>
            <person name="Cichocki N."/>
            <person name="Veneault-Fourrey C."/>
            <person name="LaButti K."/>
            <person name="Lindquist E.A."/>
            <person name="Lipzen A."/>
            <person name="Lundell T."/>
            <person name="Morin E."/>
            <person name="Murat C."/>
            <person name="Riley R."/>
            <person name="Ohm R."/>
            <person name="Sun H."/>
            <person name="Tunlid A."/>
            <person name="Henrissat B."/>
            <person name="Grigoriev I.V."/>
            <person name="Hibbett D.S."/>
            <person name="Martin F."/>
        </authorList>
    </citation>
    <scope>NUCLEOTIDE SEQUENCE [LARGE SCALE GENOMIC DNA]</scope>
    <source>
        <strain evidence="3">Marx 270</strain>
    </source>
</reference>
<dbReference type="OrthoDB" id="3210574at2759"/>
<keyword evidence="3" id="KW-1185">Reference proteome</keyword>
<dbReference type="InParanoid" id="A0A0C3NRY0"/>
<name>A0A0C3NRY0_PISTI</name>
<reference evidence="2 3" key="1">
    <citation type="submission" date="2014-04" db="EMBL/GenBank/DDBJ databases">
        <authorList>
            <consortium name="DOE Joint Genome Institute"/>
            <person name="Kuo A."/>
            <person name="Kohler A."/>
            <person name="Costa M.D."/>
            <person name="Nagy L.G."/>
            <person name="Floudas D."/>
            <person name="Copeland A."/>
            <person name="Barry K.W."/>
            <person name="Cichocki N."/>
            <person name="Veneault-Fourrey C."/>
            <person name="LaButti K."/>
            <person name="Lindquist E.A."/>
            <person name="Lipzen A."/>
            <person name="Lundell T."/>
            <person name="Morin E."/>
            <person name="Murat C."/>
            <person name="Sun H."/>
            <person name="Tunlid A."/>
            <person name="Henrissat B."/>
            <person name="Grigoriev I.V."/>
            <person name="Hibbett D.S."/>
            <person name="Martin F."/>
            <person name="Nordberg H.P."/>
            <person name="Cantor M.N."/>
            <person name="Hua S.X."/>
        </authorList>
    </citation>
    <scope>NUCLEOTIDE SEQUENCE [LARGE SCALE GENOMIC DNA]</scope>
    <source>
        <strain evidence="2 3">Marx 270</strain>
    </source>
</reference>
<feature type="region of interest" description="Disordered" evidence="1">
    <location>
        <begin position="51"/>
        <end position="82"/>
    </location>
</feature>
<dbReference type="HOGENOM" id="CLU_2564726_0_0_1"/>
<accession>A0A0C3NRY0</accession>